<keyword evidence="6" id="KW-0472">Membrane</keyword>
<evidence type="ECO:0000256" key="4">
    <source>
        <dbReference type="ARBA" id="ARBA00022801"/>
    </source>
</evidence>
<feature type="active site" evidence="5">
    <location>
        <position position="100"/>
    </location>
</feature>
<dbReference type="NCBIfam" id="TIGR02227">
    <property type="entry name" value="sigpep_I_bact"/>
    <property type="match status" value="1"/>
</dbReference>
<dbReference type="AlphaFoldDB" id="A0A918T646"/>
<dbReference type="EC" id="3.4.21.89" evidence="6"/>
<comment type="subcellular location">
    <subcellularLocation>
        <location evidence="1">Cell membrane</location>
        <topology evidence="1">Single-pass type II membrane protein</topology>
    </subcellularLocation>
    <subcellularLocation>
        <location evidence="6">Membrane</location>
        <topology evidence="6">Single-pass type II membrane protein</topology>
    </subcellularLocation>
</comment>
<feature type="transmembrane region" description="Helical" evidence="6">
    <location>
        <begin position="26"/>
        <end position="50"/>
    </location>
</feature>
<keyword evidence="6" id="KW-0812">Transmembrane</keyword>
<keyword evidence="4 6" id="KW-0378">Hydrolase</keyword>
<keyword evidence="6" id="KW-1133">Transmembrane helix</keyword>
<dbReference type="InterPro" id="IPR036286">
    <property type="entry name" value="LexA/Signal_pep-like_sf"/>
</dbReference>
<evidence type="ECO:0000256" key="5">
    <source>
        <dbReference type="PIRSR" id="PIRSR600223-1"/>
    </source>
</evidence>
<comment type="similarity">
    <text evidence="2 6">Belongs to the peptidase S26 family.</text>
</comment>
<dbReference type="EMBL" id="BMUL01000014">
    <property type="protein sequence ID" value="GHA99914.1"/>
    <property type="molecule type" value="Genomic_DNA"/>
</dbReference>
<protein>
    <recommendedName>
        <fullName evidence="6">Signal peptidase I</fullName>
        <ecNumber evidence="6">3.4.21.89</ecNumber>
    </recommendedName>
</protein>
<dbReference type="PROSITE" id="PS00501">
    <property type="entry name" value="SPASE_I_1"/>
    <property type="match status" value="1"/>
</dbReference>
<dbReference type="GO" id="GO:0009003">
    <property type="term" value="F:signal peptidase activity"/>
    <property type="evidence" value="ECO:0007669"/>
    <property type="project" value="UniProtKB-EC"/>
</dbReference>
<evidence type="ECO:0000259" key="7">
    <source>
        <dbReference type="Pfam" id="PF10502"/>
    </source>
</evidence>
<dbReference type="PANTHER" id="PTHR43390:SF1">
    <property type="entry name" value="CHLOROPLAST PROCESSING PEPTIDASE"/>
    <property type="match status" value="1"/>
</dbReference>
<dbReference type="GO" id="GO:0005886">
    <property type="term" value="C:plasma membrane"/>
    <property type="evidence" value="ECO:0007669"/>
    <property type="project" value="UniProtKB-SubCell"/>
</dbReference>
<dbReference type="CDD" id="cd06530">
    <property type="entry name" value="S26_SPase_I"/>
    <property type="match status" value="1"/>
</dbReference>
<proteinExistence type="inferred from homology"/>
<evidence type="ECO:0000256" key="2">
    <source>
        <dbReference type="ARBA" id="ARBA00009370"/>
    </source>
</evidence>
<dbReference type="InterPro" id="IPR000223">
    <property type="entry name" value="Pept_S26A_signal_pept_1"/>
</dbReference>
<feature type="transmembrane region" description="Helical" evidence="6">
    <location>
        <begin position="220"/>
        <end position="247"/>
    </location>
</feature>
<dbReference type="InterPro" id="IPR019756">
    <property type="entry name" value="Pept_S26A_signal_pept_1_Ser-AS"/>
</dbReference>
<evidence type="ECO:0000256" key="6">
    <source>
        <dbReference type="RuleBase" id="RU362042"/>
    </source>
</evidence>
<dbReference type="GO" id="GO:0004252">
    <property type="term" value="F:serine-type endopeptidase activity"/>
    <property type="evidence" value="ECO:0007669"/>
    <property type="project" value="InterPro"/>
</dbReference>
<reference evidence="8" key="1">
    <citation type="journal article" date="2014" name="Int. J. Syst. Evol. Microbiol.">
        <title>Complete genome sequence of Corynebacterium casei LMG S-19264T (=DSM 44701T), isolated from a smear-ripened cheese.</title>
        <authorList>
            <consortium name="US DOE Joint Genome Institute (JGI-PGF)"/>
            <person name="Walter F."/>
            <person name="Albersmeier A."/>
            <person name="Kalinowski J."/>
            <person name="Ruckert C."/>
        </authorList>
    </citation>
    <scope>NUCLEOTIDE SEQUENCE</scope>
    <source>
        <strain evidence="8">JCM 4518</strain>
    </source>
</reference>
<dbReference type="Pfam" id="PF10502">
    <property type="entry name" value="Peptidase_S26"/>
    <property type="match status" value="1"/>
</dbReference>
<dbReference type="RefSeq" id="WP_189981057.1">
    <property type="nucleotide sequence ID" value="NZ_BMUL01000014.1"/>
</dbReference>
<sequence length="258" mass="26009">MSGTTGSGTAGSGTGKRDGHGRLGSVLSGLVVAVGCLLFLGGFAAGALLYRPYTVPSDSMTPTLAVGSKVLAQRVDGTDVRRGDIVVFEDPLWGGVPMVKRVVAVGGDTVACCGEGDRLTVNGTPVDEPYLAPGLDGSPRASAEDFSATVPDGSLFLLGDDRFTSLDSRTHLEDAAQGSVPRTSVVARVDAVVWPAPGSLVERPAGFAALPGGTSEPGPVALLLTSVAAGAVLVLAGAAYGPVAGLLRRRAPARERTT</sequence>
<gene>
    <name evidence="8" type="ORF">GCM10010305_49110</name>
</gene>
<dbReference type="GO" id="GO:0006465">
    <property type="term" value="P:signal peptide processing"/>
    <property type="evidence" value="ECO:0007669"/>
    <property type="project" value="InterPro"/>
</dbReference>
<name>A0A918T646_9ACTN</name>
<reference evidence="8" key="2">
    <citation type="submission" date="2020-09" db="EMBL/GenBank/DDBJ databases">
        <authorList>
            <person name="Sun Q."/>
            <person name="Ohkuma M."/>
        </authorList>
    </citation>
    <scope>NUCLEOTIDE SEQUENCE</scope>
    <source>
        <strain evidence="8">JCM 4518</strain>
    </source>
</reference>
<comment type="catalytic activity">
    <reaction evidence="6">
        <text>Cleavage of hydrophobic, N-terminal signal or leader sequences from secreted and periplasmic proteins.</text>
        <dbReference type="EC" id="3.4.21.89"/>
    </reaction>
</comment>
<comment type="caution">
    <text evidence="8">The sequence shown here is derived from an EMBL/GenBank/DDBJ whole genome shotgun (WGS) entry which is preliminary data.</text>
</comment>
<dbReference type="Gene3D" id="2.10.109.10">
    <property type="entry name" value="Umud Fragment, subunit A"/>
    <property type="match status" value="1"/>
</dbReference>
<evidence type="ECO:0000313" key="9">
    <source>
        <dbReference type="Proteomes" id="UP000644020"/>
    </source>
</evidence>
<comment type="caution">
    <text evidence="6">Lacks conserved residue(s) required for the propagation of feature annotation.</text>
</comment>
<dbReference type="PANTHER" id="PTHR43390">
    <property type="entry name" value="SIGNAL PEPTIDASE I"/>
    <property type="match status" value="1"/>
</dbReference>
<evidence type="ECO:0000313" key="8">
    <source>
        <dbReference type="EMBL" id="GHA99914.1"/>
    </source>
</evidence>
<accession>A0A918T646</accession>
<dbReference type="InterPro" id="IPR019533">
    <property type="entry name" value="Peptidase_S26"/>
</dbReference>
<keyword evidence="3 6" id="KW-0645">Protease</keyword>
<dbReference type="Proteomes" id="UP000644020">
    <property type="component" value="Unassembled WGS sequence"/>
</dbReference>
<dbReference type="SUPFAM" id="SSF51306">
    <property type="entry name" value="LexA/Signal peptidase"/>
    <property type="match status" value="1"/>
</dbReference>
<feature type="domain" description="Peptidase S26" evidence="7">
    <location>
        <begin position="36"/>
        <end position="194"/>
    </location>
</feature>
<keyword evidence="9" id="KW-1185">Reference proteome</keyword>
<dbReference type="PRINTS" id="PR00727">
    <property type="entry name" value="LEADERPTASE"/>
</dbReference>
<feature type="active site" evidence="5">
    <location>
        <position position="59"/>
    </location>
</feature>
<evidence type="ECO:0000256" key="3">
    <source>
        <dbReference type="ARBA" id="ARBA00022670"/>
    </source>
</evidence>
<organism evidence="8 9">
    <name type="scientific">Streptomyces termitum</name>
    <dbReference type="NCBI Taxonomy" id="67368"/>
    <lineage>
        <taxon>Bacteria</taxon>
        <taxon>Bacillati</taxon>
        <taxon>Actinomycetota</taxon>
        <taxon>Actinomycetes</taxon>
        <taxon>Kitasatosporales</taxon>
        <taxon>Streptomycetaceae</taxon>
        <taxon>Streptomyces</taxon>
    </lineage>
</organism>
<evidence type="ECO:0000256" key="1">
    <source>
        <dbReference type="ARBA" id="ARBA00004401"/>
    </source>
</evidence>